<keyword evidence="16" id="KW-1185">Reference proteome</keyword>
<reference evidence="15 16" key="1">
    <citation type="journal article" date="2013" name="MBio">
        <title>Genome sequencing of the plant pathogen Taphrina deformans, the causal agent of peach leaf curl.</title>
        <authorList>
            <person name="Cisse O.H."/>
            <person name="Almeida J.M.G.C.F."/>
            <person name="Fonseca A."/>
            <person name="Kumar A.A."/>
            <person name="Salojaervi J."/>
            <person name="Overmyer K."/>
            <person name="Hauser P.M."/>
            <person name="Pagni M."/>
        </authorList>
    </citation>
    <scope>NUCLEOTIDE SEQUENCE [LARGE SCALE GENOMIC DNA]</scope>
    <source>
        <strain evidence="16">PYCC 5710 / ATCC 11124 / CBS 356.35 / IMI 108563 / JCM 9778 / NBRC 8474</strain>
    </source>
</reference>
<accession>R4X9H4</accession>
<dbReference type="GO" id="GO:0005634">
    <property type="term" value="C:nucleus"/>
    <property type="evidence" value="ECO:0007669"/>
    <property type="project" value="UniProtKB-SubCell"/>
</dbReference>
<dbReference type="VEuPathDB" id="FungiDB:TAPDE_002397"/>
<keyword evidence="7" id="KW-0540">Nuclease</keyword>
<evidence type="ECO:0000256" key="11">
    <source>
        <dbReference type="ARBA" id="ARBA00022884"/>
    </source>
</evidence>
<keyword evidence="14" id="KW-0539">Nucleus</keyword>
<keyword evidence="10" id="KW-0269">Exonuclease</keyword>
<dbReference type="SUPFAM" id="SSF53098">
    <property type="entry name" value="Ribonuclease H-like"/>
    <property type="match status" value="1"/>
</dbReference>
<dbReference type="eggNOG" id="KOG0304">
    <property type="taxonomic scope" value="Eukaryota"/>
</dbReference>
<dbReference type="STRING" id="1097556.R4X9H4"/>
<evidence type="ECO:0000256" key="4">
    <source>
        <dbReference type="ARBA" id="ARBA00008372"/>
    </source>
</evidence>
<keyword evidence="11" id="KW-0694">RNA-binding</keyword>
<dbReference type="InterPro" id="IPR039637">
    <property type="entry name" value="CNOT7/CNOT8/Pop2"/>
</dbReference>
<evidence type="ECO:0000256" key="6">
    <source>
        <dbReference type="ARBA" id="ARBA00022490"/>
    </source>
</evidence>
<evidence type="ECO:0000256" key="7">
    <source>
        <dbReference type="ARBA" id="ARBA00022722"/>
    </source>
</evidence>
<evidence type="ECO:0000256" key="2">
    <source>
        <dbReference type="ARBA" id="ARBA00004123"/>
    </source>
</evidence>
<comment type="subcellular location">
    <subcellularLocation>
        <location evidence="3">Cytoplasm</location>
    </subcellularLocation>
    <subcellularLocation>
        <location evidence="2">Nucleus</location>
    </subcellularLocation>
</comment>
<dbReference type="Pfam" id="PF04857">
    <property type="entry name" value="CAF1"/>
    <property type="match status" value="1"/>
</dbReference>
<dbReference type="InterPro" id="IPR036397">
    <property type="entry name" value="RNaseH_sf"/>
</dbReference>
<protein>
    <recommendedName>
        <fullName evidence="5">poly(A)-specific ribonuclease</fullName>
        <ecNumber evidence="5">3.1.13.4</ecNumber>
    </recommendedName>
</protein>
<dbReference type="Proteomes" id="UP000013776">
    <property type="component" value="Unassembled WGS sequence"/>
</dbReference>
<dbReference type="OrthoDB" id="1164111at2759"/>
<dbReference type="GO" id="GO:0005737">
    <property type="term" value="C:cytoplasm"/>
    <property type="evidence" value="ECO:0007669"/>
    <property type="project" value="UniProtKB-SubCell"/>
</dbReference>
<evidence type="ECO:0000256" key="3">
    <source>
        <dbReference type="ARBA" id="ARBA00004496"/>
    </source>
</evidence>
<name>R4X9H4_TAPDE</name>
<evidence type="ECO:0000256" key="5">
    <source>
        <dbReference type="ARBA" id="ARBA00012161"/>
    </source>
</evidence>
<sequence>MVTIRDLVDRFPYVAMDTEFPGVVARPMGQFRSASDYRYQVMRCNVDLLKMIQLGITFCDENGRQPEGINTWQFNFAFSLSDDMYAGDSIALLKEAGIDFAKHKEQGITPQAFGEVLISSGLVLFPDVKWLTFHGGYDFGYLLKVLTAQALPTSETDFLALLSLYFPNFHDIKNTTRTVKSLKGGLAEIAEDLNCSRTGTAHQAGSDSLLTARVFFEVWRQFYPQGLPEEFNNKIHGLGKSETTFGQAQQTVQANQPPQMNPLSKTFQAR</sequence>
<dbReference type="GO" id="GO:0004535">
    <property type="term" value="F:poly(A)-specific ribonuclease activity"/>
    <property type="evidence" value="ECO:0007669"/>
    <property type="project" value="UniProtKB-EC"/>
</dbReference>
<comment type="catalytic activity">
    <reaction evidence="1">
        <text>Exonucleolytic cleavage of poly(A) to 5'-AMP.</text>
        <dbReference type="EC" id="3.1.13.4"/>
    </reaction>
</comment>
<dbReference type="GO" id="GO:0003723">
    <property type="term" value="F:RNA binding"/>
    <property type="evidence" value="ECO:0007669"/>
    <property type="project" value="UniProtKB-KW"/>
</dbReference>
<evidence type="ECO:0000256" key="8">
    <source>
        <dbReference type="ARBA" id="ARBA00022723"/>
    </source>
</evidence>
<evidence type="ECO:0000256" key="12">
    <source>
        <dbReference type="ARBA" id="ARBA00023015"/>
    </source>
</evidence>
<dbReference type="InterPro" id="IPR006941">
    <property type="entry name" value="RNase_CAF1"/>
</dbReference>
<gene>
    <name evidence="15" type="ORF">TAPDE_002397</name>
</gene>
<comment type="similarity">
    <text evidence="4">Belongs to the CAF1 family.</text>
</comment>
<dbReference type="GO" id="GO:0046872">
    <property type="term" value="F:metal ion binding"/>
    <property type="evidence" value="ECO:0007669"/>
    <property type="project" value="UniProtKB-KW"/>
</dbReference>
<evidence type="ECO:0000313" key="15">
    <source>
        <dbReference type="EMBL" id="CCG82401.1"/>
    </source>
</evidence>
<evidence type="ECO:0000256" key="9">
    <source>
        <dbReference type="ARBA" id="ARBA00022801"/>
    </source>
</evidence>
<evidence type="ECO:0000256" key="14">
    <source>
        <dbReference type="ARBA" id="ARBA00023242"/>
    </source>
</evidence>
<proteinExistence type="inferred from homology"/>
<dbReference type="EC" id="3.1.13.4" evidence="5"/>
<dbReference type="PANTHER" id="PTHR10797">
    <property type="entry name" value="CCR4-NOT TRANSCRIPTION COMPLEX SUBUNIT"/>
    <property type="match status" value="1"/>
</dbReference>
<dbReference type="AlphaFoldDB" id="R4X9H4"/>
<dbReference type="EMBL" id="CAHR02000083">
    <property type="protein sequence ID" value="CCG82401.1"/>
    <property type="molecule type" value="Genomic_DNA"/>
</dbReference>
<dbReference type="Gene3D" id="3.30.420.10">
    <property type="entry name" value="Ribonuclease H-like superfamily/Ribonuclease H"/>
    <property type="match status" value="1"/>
</dbReference>
<keyword evidence="9" id="KW-0378">Hydrolase</keyword>
<dbReference type="GO" id="GO:0030014">
    <property type="term" value="C:CCR4-NOT complex"/>
    <property type="evidence" value="ECO:0007669"/>
    <property type="project" value="InterPro"/>
</dbReference>
<keyword evidence="13" id="KW-0804">Transcription</keyword>
<evidence type="ECO:0000256" key="13">
    <source>
        <dbReference type="ARBA" id="ARBA00023163"/>
    </source>
</evidence>
<keyword evidence="12" id="KW-0805">Transcription regulation</keyword>
<keyword evidence="6" id="KW-0963">Cytoplasm</keyword>
<evidence type="ECO:0000256" key="10">
    <source>
        <dbReference type="ARBA" id="ARBA00022839"/>
    </source>
</evidence>
<keyword evidence="8" id="KW-0479">Metal-binding</keyword>
<dbReference type="InterPro" id="IPR012337">
    <property type="entry name" value="RNaseH-like_sf"/>
</dbReference>
<comment type="caution">
    <text evidence="15">The sequence shown here is derived from an EMBL/GenBank/DDBJ whole genome shotgun (WGS) entry which is preliminary data.</text>
</comment>
<evidence type="ECO:0000313" key="16">
    <source>
        <dbReference type="Proteomes" id="UP000013776"/>
    </source>
</evidence>
<evidence type="ECO:0000256" key="1">
    <source>
        <dbReference type="ARBA" id="ARBA00001663"/>
    </source>
</evidence>
<organism evidence="15 16">
    <name type="scientific">Taphrina deformans (strain PYCC 5710 / ATCC 11124 / CBS 356.35 / IMI 108563 / JCM 9778 / NBRC 8474)</name>
    <name type="common">Peach leaf curl fungus</name>
    <name type="synonym">Lalaria deformans</name>
    <dbReference type="NCBI Taxonomy" id="1097556"/>
    <lineage>
        <taxon>Eukaryota</taxon>
        <taxon>Fungi</taxon>
        <taxon>Dikarya</taxon>
        <taxon>Ascomycota</taxon>
        <taxon>Taphrinomycotina</taxon>
        <taxon>Taphrinomycetes</taxon>
        <taxon>Taphrinales</taxon>
        <taxon>Taphrinaceae</taxon>
        <taxon>Taphrina</taxon>
    </lineage>
</organism>